<evidence type="ECO:0000256" key="14">
    <source>
        <dbReference type="RuleBase" id="RU366012"/>
    </source>
</evidence>
<feature type="transmembrane region" description="Helical" evidence="14">
    <location>
        <begin position="300"/>
        <end position="324"/>
    </location>
</feature>
<dbReference type="InterPro" id="IPR011851">
    <property type="entry name" value="Na/Pro_symporter"/>
</dbReference>
<evidence type="ECO:0000256" key="4">
    <source>
        <dbReference type="ARBA" id="ARBA00022475"/>
    </source>
</evidence>
<keyword evidence="6 14" id="KW-0769">Symport</keyword>
<evidence type="ECO:0000256" key="13">
    <source>
        <dbReference type="RuleBase" id="RU362091"/>
    </source>
</evidence>
<dbReference type="OrthoDB" id="9810181at2"/>
<dbReference type="GO" id="GO:0015824">
    <property type="term" value="P:proline transport"/>
    <property type="evidence" value="ECO:0007669"/>
    <property type="project" value="UniProtKB-UniRule"/>
</dbReference>
<dbReference type="AlphaFoldDB" id="F5YAI1"/>
<feature type="transmembrane region" description="Helical" evidence="14">
    <location>
        <begin position="344"/>
        <end position="361"/>
    </location>
</feature>
<proteinExistence type="inferred from homology"/>
<dbReference type="Pfam" id="PF00474">
    <property type="entry name" value="SSF"/>
    <property type="match status" value="1"/>
</dbReference>
<evidence type="ECO:0000256" key="1">
    <source>
        <dbReference type="ARBA" id="ARBA00004651"/>
    </source>
</evidence>
<dbReference type="InterPro" id="IPR050277">
    <property type="entry name" value="Sodium:Solute_Symporter"/>
</dbReference>
<evidence type="ECO:0000256" key="3">
    <source>
        <dbReference type="ARBA" id="ARBA00022448"/>
    </source>
</evidence>
<dbReference type="NCBIfam" id="TIGR02121">
    <property type="entry name" value="Na_Pro_sym"/>
    <property type="match status" value="1"/>
</dbReference>
<dbReference type="STRING" id="545695.TREAZ_3089"/>
<keyword evidence="11 14" id="KW-0739">Sodium transport</keyword>
<dbReference type="PROSITE" id="PS50283">
    <property type="entry name" value="NA_SOLUT_SYMP_3"/>
    <property type="match status" value="1"/>
</dbReference>
<dbReference type="InterPro" id="IPR038377">
    <property type="entry name" value="Na/Glc_symporter_sf"/>
</dbReference>
<dbReference type="GO" id="GO:0005886">
    <property type="term" value="C:plasma membrane"/>
    <property type="evidence" value="ECO:0007669"/>
    <property type="project" value="UniProtKB-SubCell"/>
</dbReference>
<dbReference type="KEGG" id="taz:TREAZ_3089"/>
<evidence type="ECO:0000256" key="9">
    <source>
        <dbReference type="ARBA" id="ARBA00023065"/>
    </source>
</evidence>
<dbReference type="PANTHER" id="PTHR48086:SF3">
    <property type="entry name" value="SODIUM_PROLINE SYMPORTER"/>
    <property type="match status" value="1"/>
</dbReference>
<keyword evidence="9 14" id="KW-0406">Ion transport</keyword>
<dbReference type="GO" id="GO:0031402">
    <property type="term" value="F:sodium ion binding"/>
    <property type="evidence" value="ECO:0007669"/>
    <property type="project" value="UniProtKB-UniRule"/>
</dbReference>
<feature type="transmembrane region" description="Helical" evidence="14">
    <location>
        <begin position="484"/>
        <end position="502"/>
    </location>
</feature>
<dbReference type="eggNOG" id="COG0591">
    <property type="taxonomic scope" value="Bacteria"/>
</dbReference>
<evidence type="ECO:0000256" key="10">
    <source>
        <dbReference type="ARBA" id="ARBA00023136"/>
    </source>
</evidence>
<dbReference type="CDD" id="cd11475">
    <property type="entry name" value="SLC5sbd_PutP"/>
    <property type="match status" value="1"/>
</dbReference>
<feature type="transmembrane region" description="Helical" evidence="14">
    <location>
        <begin position="261"/>
        <end position="279"/>
    </location>
</feature>
<comment type="function">
    <text evidence="14">Catalyzes the sodium-dependent uptake of extracellular L-proline.</text>
</comment>
<dbReference type="HOGENOM" id="CLU_018808_15_2_12"/>
<evidence type="ECO:0000256" key="6">
    <source>
        <dbReference type="ARBA" id="ARBA00022847"/>
    </source>
</evidence>
<dbReference type="PANTHER" id="PTHR48086">
    <property type="entry name" value="SODIUM/PROLINE SYMPORTER-RELATED"/>
    <property type="match status" value="1"/>
</dbReference>
<keyword evidence="5 14" id="KW-0812">Transmembrane</keyword>
<dbReference type="EMBL" id="CP001841">
    <property type="protein sequence ID" value="AEF82522.1"/>
    <property type="molecule type" value="Genomic_DNA"/>
</dbReference>
<accession>F5YAI1</accession>
<feature type="transmembrane region" description="Helical" evidence="14">
    <location>
        <begin position="127"/>
        <end position="144"/>
    </location>
</feature>
<organism evidence="15 16">
    <name type="scientific">Leadbettera azotonutricia (strain ATCC BAA-888 / DSM 13862 / ZAS-9)</name>
    <name type="common">Treponema azotonutricium</name>
    <dbReference type="NCBI Taxonomy" id="545695"/>
    <lineage>
        <taxon>Bacteria</taxon>
        <taxon>Pseudomonadati</taxon>
        <taxon>Spirochaetota</taxon>
        <taxon>Spirochaetia</taxon>
        <taxon>Spirochaetales</taxon>
        <taxon>Breznakiellaceae</taxon>
        <taxon>Leadbettera</taxon>
    </lineage>
</organism>
<dbReference type="InParanoid" id="F5YAI1"/>
<evidence type="ECO:0000313" key="16">
    <source>
        <dbReference type="Proteomes" id="UP000009222"/>
    </source>
</evidence>
<feature type="transmembrane region" description="Helical" evidence="14">
    <location>
        <begin position="199"/>
        <end position="221"/>
    </location>
</feature>
<dbReference type="Gene3D" id="1.20.1730.10">
    <property type="entry name" value="Sodium/glucose cotransporter"/>
    <property type="match status" value="1"/>
</dbReference>
<evidence type="ECO:0000313" key="15">
    <source>
        <dbReference type="EMBL" id="AEF82522.1"/>
    </source>
</evidence>
<sequence length="521" mass="56370">MNTGNVQTLIGMGGYLVVMIVIGLWYARRSNSNPEEYFLGKRGLGPWVAAMSAEASDMSGWLLMGLPGVAYFTGMGEAFWTALGLFIGTWINWAVVAKRLRGYSQIANNSITLPDFFSNRYHDKKRILMSIAAIIIIVFFSIYASAQFVTFGKLFGYVFGTDNLYTAMVILGAALVMIYTLLGGFLAESMTDLIQSFMMIGALLLVLIFGFAYAGGFSAVAENLKSFPRFTDIFGIATPAVENGVQKVINGVPQFGPGANYGFLTIISTLAWGLGYFGMPHVLVRFMAIKKTSMIRQSRAMAVIWCFIAQAAAVLIGIMGRAYLPGLLTTASSAENIFLHLSQNFFPPLVAGLVISGILAASMSSSDSYMLIASSAVANDLVKGLIKKDASEAFVMWVARITMLAVTVFGVVLALSGNQSIFRVVSYAWAGFGAAFGPLVLFSLFWKRTTFPAAVAGMVTGGAMVLIWKNFIAKLGGVFNVYELLPAFVLSCLVIWIVSLLTQKPDASIEAEFEKARTAEF</sequence>
<feature type="transmembrane region" description="Helical" evidence="14">
    <location>
        <begin position="164"/>
        <end position="187"/>
    </location>
</feature>
<keyword evidence="4 14" id="KW-1003">Cell membrane</keyword>
<evidence type="ECO:0000256" key="7">
    <source>
        <dbReference type="ARBA" id="ARBA00022989"/>
    </source>
</evidence>
<reference evidence="15 16" key="2">
    <citation type="journal article" date="2011" name="ISME J.">
        <title>RNA-seq reveals cooperative metabolic interactions between two termite-gut spirochete species in co-culture.</title>
        <authorList>
            <person name="Rosenthal A.Z."/>
            <person name="Matson E.G."/>
            <person name="Eldar A."/>
            <person name="Leadbetter J.R."/>
        </authorList>
    </citation>
    <scope>NUCLEOTIDE SEQUENCE [LARGE SCALE GENOMIC DNA]</scope>
    <source>
        <strain evidence="16">ATCC BAA-888 / DSM 13862 / ZAS-9</strain>
    </source>
</reference>
<dbReference type="NCBIfam" id="TIGR00813">
    <property type="entry name" value="sss"/>
    <property type="match status" value="1"/>
</dbReference>
<evidence type="ECO:0000256" key="8">
    <source>
        <dbReference type="ARBA" id="ARBA00023053"/>
    </source>
</evidence>
<feature type="transmembrane region" description="Helical" evidence="14">
    <location>
        <begin position="6"/>
        <end position="27"/>
    </location>
</feature>
<feature type="transmembrane region" description="Helical" evidence="14">
    <location>
        <begin position="78"/>
        <end position="96"/>
    </location>
</feature>
<evidence type="ECO:0000256" key="2">
    <source>
        <dbReference type="ARBA" id="ARBA00006434"/>
    </source>
</evidence>
<keyword evidence="10 14" id="KW-0472">Membrane</keyword>
<protein>
    <recommendedName>
        <fullName evidence="14">Sodium/proline symporter</fullName>
    </recommendedName>
    <alternativeName>
        <fullName evidence="14">Proline permease</fullName>
    </alternativeName>
</protein>
<gene>
    <name evidence="15" type="primary">putP</name>
    <name evidence="15" type="ordered locus">TREAZ_3089</name>
</gene>
<keyword evidence="14" id="KW-0029">Amino-acid transport</keyword>
<keyword evidence="3 14" id="KW-0813">Transport</keyword>
<keyword evidence="8 14" id="KW-0915">Sodium</keyword>
<keyword evidence="7 14" id="KW-1133">Transmembrane helix</keyword>
<dbReference type="FunCoup" id="F5YAI1">
    <property type="interactions" value="175"/>
</dbReference>
<evidence type="ECO:0000256" key="5">
    <source>
        <dbReference type="ARBA" id="ARBA00022692"/>
    </source>
</evidence>
<comment type="similarity">
    <text evidence="2 13">Belongs to the sodium:solute symporter (SSF) (TC 2.A.21) family.</text>
</comment>
<evidence type="ECO:0000256" key="12">
    <source>
        <dbReference type="ARBA" id="ARBA00033708"/>
    </source>
</evidence>
<feature type="transmembrane region" description="Helical" evidence="14">
    <location>
        <begin position="393"/>
        <end position="415"/>
    </location>
</feature>
<name>F5YAI1_LEAAZ</name>
<comment type="subcellular location">
    <subcellularLocation>
        <location evidence="1 14">Cell membrane</location>
        <topology evidence="1 14">Multi-pass membrane protein</topology>
    </subcellularLocation>
</comment>
<reference evidence="16" key="1">
    <citation type="submission" date="2009-12" db="EMBL/GenBank/DDBJ databases">
        <title>Complete sequence of Treponema azotonutricium strain ZAS-9.</title>
        <authorList>
            <person name="Tetu S.G."/>
            <person name="Matson E."/>
            <person name="Ren Q."/>
            <person name="Seshadri R."/>
            <person name="Elbourne L."/>
            <person name="Hassan K.A."/>
            <person name="Durkin A."/>
            <person name="Radune D."/>
            <person name="Mohamoud Y."/>
            <person name="Shay R."/>
            <person name="Jin S."/>
            <person name="Zhang X."/>
            <person name="Lucey K."/>
            <person name="Ballor N.R."/>
            <person name="Ottesen E."/>
            <person name="Rosenthal R."/>
            <person name="Allen A."/>
            <person name="Leadbetter J.R."/>
            <person name="Paulsen I.T."/>
        </authorList>
    </citation>
    <scope>NUCLEOTIDE SEQUENCE [LARGE SCALE GENOMIC DNA]</scope>
    <source>
        <strain evidence="16">ATCC BAA-888 / DSM 13862 / ZAS-9</strain>
    </source>
</reference>
<evidence type="ECO:0000256" key="11">
    <source>
        <dbReference type="ARBA" id="ARBA00023201"/>
    </source>
</evidence>
<feature type="transmembrane region" description="Helical" evidence="14">
    <location>
        <begin position="427"/>
        <end position="446"/>
    </location>
</feature>
<dbReference type="GO" id="GO:0005298">
    <property type="term" value="F:proline:sodium symporter activity"/>
    <property type="evidence" value="ECO:0007669"/>
    <property type="project" value="UniProtKB-UniRule"/>
</dbReference>
<comment type="catalytic activity">
    <reaction evidence="12">
        <text>L-proline(in) + Na(+)(in) = L-proline(out) + Na(+)(out)</text>
        <dbReference type="Rhea" id="RHEA:28967"/>
        <dbReference type="ChEBI" id="CHEBI:29101"/>
        <dbReference type="ChEBI" id="CHEBI:60039"/>
    </reaction>
</comment>
<dbReference type="InterPro" id="IPR001734">
    <property type="entry name" value="Na/solute_symporter"/>
</dbReference>
<feature type="transmembrane region" description="Helical" evidence="14">
    <location>
        <begin position="453"/>
        <end position="472"/>
    </location>
</feature>
<dbReference type="RefSeq" id="WP_015712467.1">
    <property type="nucleotide sequence ID" value="NC_015577.1"/>
</dbReference>
<dbReference type="Proteomes" id="UP000009222">
    <property type="component" value="Chromosome"/>
</dbReference>
<keyword evidence="16" id="KW-1185">Reference proteome</keyword>